<dbReference type="Pfam" id="PF00535">
    <property type="entry name" value="Glycos_transf_2"/>
    <property type="match status" value="1"/>
</dbReference>
<dbReference type="PANTHER" id="PTHR43685">
    <property type="entry name" value="GLYCOSYLTRANSFERASE"/>
    <property type="match status" value="1"/>
</dbReference>
<gene>
    <name evidence="2" type="ORF">SH580_03715</name>
</gene>
<dbReference type="RefSeq" id="WP_319833668.1">
    <property type="nucleotide sequence ID" value="NZ_CP138858.1"/>
</dbReference>
<accession>A0ABZ0RN28</accession>
<dbReference type="PANTHER" id="PTHR43685:SF13">
    <property type="entry name" value="O ANTIGEN BIOSYNTHESIS RHAMNOSYLTRANSFERASE RFBN"/>
    <property type="match status" value="1"/>
</dbReference>
<dbReference type="InterPro" id="IPR029044">
    <property type="entry name" value="Nucleotide-diphossugar_trans"/>
</dbReference>
<protein>
    <submittedName>
        <fullName evidence="2">Glycosyltransferase</fullName>
    </submittedName>
</protein>
<evidence type="ECO:0000313" key="3">
    <source>
        <dbReference type="Proteomes" id="UP001324993"/>
    </source>
</evidence>
<name>A0ABZ0RN28_9BACT</name>
<dbReference type="Proteomes" id="UP001324993">
    <property type="component" value="Chromosome"/>
</dbReference>
<dbReference type="InterPro" id="IPR001173">
    <property type="entry name" value="Glyco_trans_2-like"/>
</dbReference>
<organism evidence="2 3">
    <name type="scientific">Coraliomargarita algicola</name>
    <dbReference type="NCBI Taxonomy" id="3092156"/>
    <lineage>
        <taxon>Bacteria</taxon>
        <taxon>Pseudomonadati</taxon>
        <taxon>Verrucomicrobiota</taxon>
        <taxon>Opitutia</taxon>
        <taxon>Puniceicoccales</taxon>
        <taxon>Coraliomargaritaceae</taxon>
        <taxon>Coraliomargarita</taxon>
    </lineage>
</organism>
<feature type="domain" description="Glycosyltransferase 2-like" evidence="1">
    <location>
        <begin position="9"/>
        <end position="129"/>
    </location>
</feature>
<dbReference type="SUPFAM" id="SSF53448">
    <property type="entry name" value="Nucleotide-diphospho-sugar transferases"/>
    <property type="match status" value="1"/>
</dbReference>
<dbReference type="Gene3D" id="3.90.550.10">
    <property type="entry name" value="Spore Coat Polysaccharide Biosynthesis Protein SpsA, Chain A"/>
    <property type="match status" value="1"/>
</dbReference>
<sequence>MDKITAVIRYKDSARTLPEVLESIQKQTHPVDQIVAVDTGSRDDSTRLLLEAGAKIVKWSQPYHHSKVTNFGFSHCETPFVLCLSSHTAMSDATIVAKLLHSMEDTQVAASSICWDDDDYYSDRITQAEIVDKGLKLGSIYTNSLGLVRKSCWDAYHFDESINGVEDYEWAIHQLQAGYSIARIQAEISYQRKGHNRILRGTARVFYIANRYRLPVTWLGIKESSVALARNLPGKIMRKPSAVETFDYHARRLMGALFWRFIDLNIN</sequence>
<keyword evidence="3" id="KW-1185">Reference proteome</keyword>
<dbReference type="EMBL" id="CP138858">
    <property type="protein sequence ID" value="WPJ96811.1"/>
    <property type="molecule type" value="Genomic_DNA"/>
</dbReference>
<reference evidence="2 3" key="1">
    <citation type="submission" date="2023-11" db="EMBL/GenBank/DDBJ databases">
        <title>Coraliomargarita sp. nov., isolated from marine algae.</title>
        <authorList>
            <person name="Lee J.K."/>
            <person name="Baek J.H."/>
            <person name="Kim J.M."/>
            <person name="Choi D.G."/>
            <person name="Jeon C.O."/>
        </authorList>
    </citation>
    <scope>NUCLEOTIDE SEQUENCE [LARGE SCALE GENOMIC DNA]</scope>
    <source>
        <strain evidence="2 3">J2-16</strain>
    </source>
</reference>
<proteinExistence type="predicted"/>
<evidence type="ECO:0000313" key="2">
    <source>
        <dbReference type="EMBL" id="WPJ96811.1"/>
    </source>
</evidence>
<dbReference type="InterPro" id="IPR050834">
    <property type="entry name" value="Glycosyltransf_2"/>
</dbReference>
<evidence type="ECO:0000259" key="1">
    <source>
        <dbReference type="Pfam" id="PF00535"/>
    </source>
</evidence>